<dbReference type="Pfam" id="PF20772">
    <property type="entry name" value="TACO1_YebC_N"/>
    <property type="match status" value="1"/>
</dbReference>
<evidence type="ECO:0000256" key="2">
    <source>
        <dbReference type="ARBA" id="ARBA00008724"/>
    </source>
</evidence>
<sequence>RQHARTFATTPSMASGHNRWSKIRHEKGAADMKKTAQRNVFAKHLTLYSKLYGGDPALNSQLASVIAAAKKAGMPKANIDAAVARGQGKSTTGEKLEAATFEVIVSGPTAASSVAIVVDIESDNKTRSIKDLRVVAKKHKALAAPTAFQFTRTGRIVLGPPAESEQPAEEDRFDDVLMAAVEAGAEDVEQDDEGNFLLWTQPGSTHHVAQTVAKELGLQILESDIIYKPTAEMVAVDDEAAAQALAAFLAAVKEYPDVQAIYSNAIKGAISEEAWAKIDESLD</sequence>
<dbReference type="RefSeq" id="XP_046019605.1">
    <property type="nucleotide sequence ID" value="XM_046149014.1"/>
</dbReference>
<comment type="caution">
    <text evidence="5">The sequence shown here is derived from an EMBL/GenBank/DDBJ whole genome shotgun (WGS) entry which is preliminary data.</text>
</comment>
<dbReference type="FunFam" id="1.10.10.200:FF:000002">
    <property type="entry name" value="Probable transcriptional regulatory protein CLM62_37755"/>
    <property type="match status" value="1"/>
</dbReference>
<dbReference type="InterPro" id="IPR049083">
    <property type="entry name" value="TACO1_YebC_N"/>
</dbReference>
<dbReference type="PANTHER" id="PTHR12532">
    <property type="entry name" value="TRANSLATIONAL ACTIVATOR OF CYTOCHROME C OXIDASE 1"/>
    <property type="match status" value="1"/>
</dbReference>
<proteinExistence type="inferred from homology"/>
<organism evidence="5 6">
    <name type="scientific">Microdochium trichocladiopsis</name>
    <dbReference type="NCBI Taxonomy" id="1682393"/>
    <lineage>
        <taxon>Eukaryota</taxon>
        <taxon>Fungi</taxon>
        <taxon>Dikarya</taxon>
        <taxon>Ascomycota</taxon>
        <taxon>Pezizomycotina</taxon>
        <taxon>Sordariomycetes</taxon>
        <taxon>Xylariomycetidae</taxon>
        <taxon>Xylariales</taxon>
        <taxon>Microdochiaceae</taxon>
        <taxon>Microdochium</taxon>
    </lineage>
</organism>
<evidence type="ECO:0000256" key="1">
    <source>
        <dbReference type="ARBA" id="ARBA00004173"/>
    </source>
</evidence>
<keyword evidence="6" id="KW-1185">Reference proteome</keyword>
<dbReference type="InterPro" id="IPR026564">
    <property type="entry name" value="Transcrip_reg_TACO1-like_dom3"/>
</dbReference>
<dbReference type="GO" id="GO:0005739">
    <property type="term" value="C:mitochondrion"/>
    <property type="evidence" value="ECO:0007669"/>
    <property type="project" value="UniProtKB-SubCell"/>
</dbReference>
<protein>
    <submittedName>
        <fullName evidence="5">Transcriptional regulator TACO1-like protein</fullName>
    </submittedName>
</protein>
<feature type="domain" description="TACO1/YebC-like second and third" evidence="3">
    <location>
        <begin position="110"/>
        <end position="265"/>
    </location>
</feature>
<feature type="domain" description="TACO1/YebC-like N-terminal" evidence="4">
    <location>
        <begin position="18"/>
        <end position="89"/>
    </location>
</feature>
<dbReference type="Pfam" id="PF01709">
    <property type="entry name" value="Transcrip_reg"/>
    <property type="match status" value="1"/>
</dbReference>
<comment type="similarity">
    <text evidence="2">Belongs to the TACO1 family.</text>
</comment>
<dbReference type="PANTHER" id="PTHR12532:SF0">
    <property type="entry name" value="TRANSLATIONAL ACTIVATOR OF CYTOCHROME C OXIDASE 1"/>
    <property type="match status" value="1"/>
</dbReference>
<dbReference type="InterPro" id="IPR017856">
    <property type="entry name" value="Integrase-like_N"/>
</dbReference>
<dbReference type="Gene3D" id="1.10.10.200">
    <property type="match status" value="1"/>
</dbReference>
<gene>
    <name evidence="5" type="ORF">B0I36DRAFT_219469</name>
</gene>
<comment type="subcellular location">
    <subcellularLocation>
        <location evidence="1">Mitochondrion</location>
    </subcellularLocation>
</comment>
<evidence type="ECO:0000259" key="3">
    <source>
        <dbReference type="Pfam" id="PF01709"/>
    </source>
</evidence>
<dbReference type="Gene3D" id="3.30.70.980">
    <property type="match status" value="2"/>
</dbReference>
<evidence type="ECO:0000313" key="6">
    <source>
        <dbReference type="Proteomes" id="UP000756346"/>
    </source>
</evidence>
<dbReference type="InterPro" id="IPR002876">
    <property type="entry name" value="Transcrip_reg_TACO1-like"/>
</dbReference>
<feature type="non-terminal residue" evidence="5">
    <location>
        <position position="1"/>
    </location>
</feature>
<dbReference type="OrthoDB" id="2017544at2759"/>
<dbReference type="SUPFAM" id="SSF75625">
    <property type="entry name" value="YebC-like"/>
    <property type="match status" value="1"/>
</dbReference>
<dbReference type="AlphaFoldDB" id="A0A9P9BXF2"/>
<evidence type="ECO:0000259" key="4">
    <source>
        <dbReference type="Pfam" id="PF20772"/>
    </source>
</evidence>
<dbReference type="EMBL" id="JAGTJQ010000001">
    <property type="protein sequence ID" value="KAH7041550.1"/>
    <property type="molecule type" value="Genomic_DNA"/>
</dbReference>
<dbReference type="GeneID" id="70178560"/>
<dbReference type="InterPro" id="IPR029072">
    <property type="entry name" value="YebC-like"/>
</dbReference>
<accession>A0A9P9BXF2</accession>
<dbReference type="InterPro" id="IPR048300">
    <property type="entry name" value="TACO1_YebC-like_2nd/3rd_dom"/>
</dbReference>
<evidence type="ECO:0000313" key="5">
    <source>
        <dbReference type="EMBL" id="KAH7041550.1"/>
    </source>
</evidence>
<dbReference type="Proteomes" id="UP000756346">
    <property type="component" value="Unassembled WGS sequence"/>
</dbReference>
<name>A0A9P9BXF2_9PEZI</name>
<feature type="non-terminal residue" evidence="5">
    <location>
        <position position="283"/>
    </location>
</feature>
<reference evidence="5" key="1">
    <citation type="journal article" date="2021" name="Nat. Commun.">
        <title>Genetic determinants of endophytism in the Arabidopsis root mycobiome.</title>
        <authorList>
            <person name="Mesny F."/>
            <person name="Miyauchi S."/>
            <person name="Thiergart T."/>
            <person name="Pickel B."/>
            <person name="Atanasova L."/>
            <person name="Karlsson M."/>
            <person name="Huettel B."/>
            <person name="Barry K.W."/>
            <person name="Haridas S."/>
            <person name="Chen C."/>
            <person name="Bauer D."/>
            <person name="Andreopoulos W."/>
            <person name="Pangilinan J."/>
            <person name="LaButti K."/>
            <person name="Riley R."/>
            <person name="Lipzen A."/>
            <person name="Clum A."/>
            <person name="Drula E."/>
            <person name="Henrissat B."/>
            <person name="Kohler A."/>
            <person name="Grigoriev I.V."/>
            <person name="Martin F.M."/>
            <person name="Hacquard S."/>
        </authorList>
    </citation>
    <scope>NUCLEOTIDE SEQUENCE</scope>
    <source>
        <strain evidence="5">MPI-CAGE-CH-0230</strain>
    </source>
</reference>